<comment type="caution">
    <text evidence="1">The sequence shown here is derived from an EMBL/GenBank/DDBJ whole genome shotgun (WGS) entry which is preliminary data.</text>
</comment>
<accession>A0ACC1HY59</accession>
<gene>
    <name evidence="1" type="ORF">EV182_002256</name>
</gene>
<dbReference type="Proteomes" id="UP001145114">
    <property type="component" value="Unassembled WGS sequence"/>
</dbReference>
<dbReference type="EMBL" id="JAMZIH010000445">
    <property type="protein sequence ID" value="KAJ1679339.1"/>
    <property type="molecule type" value="Genomic_DNA"/>
</dbReference>
<keyword evidence="2" id="KW-1185">Reference proteome</keyword>
<evidence type="ECO:0000313" key="2">
    <source>
        <dbReference type="Proteomes" id="UP001145114"/>
    </source>
</evidence>
<reference evidence="1" key="1">
    <citation type="submission" date="2022-06" db="EMBL/GenBank/DDBJ databases">
        <title>Phylogenomic reconstructions and comparative analyses of Kickxellomycotina fungi.</title>
        <authorList>
            <person name="Reynolds N.K."/>
            <person name="Stajich J.E."/>
            <person name="Barry K."/>
            <person name="Grigoriev I.V."/>
            <person name="Crous P."/>
            <person name="Smith M.E."/>
        </authorList>
    </citation>
    <scope>NUCLEOTIDE SEQUENCE</scope>
    <source>
        <strain evidence="1">RSA 2271</strain>
    </source>
</reference>
<evidence type="ECO:0000313" key="1">
    <source>
        <dbReference type="EMBL" id="KAJ1679339.1"/>
    </source>
</evidence>
<name>A0ACC1HY59_9FUNG</name>
<protein>
    <submittedName>
        <fullName evidence="1">Uncharacterized protein</fullName>
    </submittedName>
</protein>
<sequence>MLRDVVAATRSVMLVYSEREKELIEKIEKNIKLLGRHHSILMDYRLETTRNLVKIPQGYPSLDYERLPPPPPQVYISMSRDDLPRELRRALQISDDWFVPPVELKYCLEDGRRGKQKCPVRTSDADDDHIVSLFANPRNIKIYDDDKEMREINSIIARVAEACHAEFTINFTGSLVESLDGERISNGSLPPQKGPNQDQDQEHDHEYYEEELIDVPYYSYQRQLEQHLDEDPHPPNYYYQHRQGSFYENGYGNGSPTTNGLGYERLNTFISKAGTVAATPTATTSPHPPAGPATTAN</sequence>
<organism evidence="1 2">
    <name type="scientific">Spiromyces aspiralis</name>
    <dbReference type="NCBI Taxonomy" id="68401"/>
    <lineage>
        <taxon>Eukaryota</taxon>
        <taxon>Fungi</taxon>
        <taxon>Fungi incertae sedis</taxon>
        <taxon>Zoopagomycota</taxon>
        <taxon>Kickxellomycotina</taxon>
        <taxon>Kickxellomycetes</taxon>
        <taxon>Kickxellales</taxon>
        <taxon>Kickxellaceae</taxon>
        <taxon>Spiromyces</taxon>
    </lineage>
</organism>
<proteinExistence type="predicted"/>